<dbReference type="Proteomes" id="UP001250538">
    <property type="component" value="Unassembled WGS sequence"/>
</dbReference>
<organism evidence="3 4">
    <name type="scientific">Paenibacillus suaedae</name>
    <dbReference type="NCBI Taxonomy" id="3077233"/>
    <lineage>
        <taxon>Bacteria</taxon>
        <taxon>Bacillati</taxon>
        <taxon>Bacillota</taxon>
        <taxon>Bacilli</taxon>
        <taxon>Bacillales</taxon>
        <taxon>Paenibacillaceae</taxon>
        <taxon>Paenibacillus</taxon>
    </lineage>
</organism>
<comment type="caution">
    <text evidence="3">The sequence shown here is derived from an EMBL/GenBank/DDBJ whole genome shotgun (WGS) entry which is preliminary data.</text>
</comment>
<protein>
    <submittedName>
        <fullName evidence="3">MerR family transcriptional regulator</fullName>
    </submittedName>
</protein>
<dbReference type="AlphaFoldDB" id="A0AAJ2JRR6"/>
<sequence>MKTYFTIQQIADKTGLSVHTLRYYEKIELLTEVQRDANGYRQYTESDIAWIHFLLRLRATGMPIREMQQFSHLRSRGDSTIRARRALLEEHQEQVMAQVKELHEHLLKIESKIEHYKRLEENPVE</sequence>
<dbReference type="GO" id="GO:0003700">
    <property type="term" value="F:DNA-binding transcription factor activity"/>
    <property type="evidence" value="ECO:0007669"/>
    <property type="project" value="InterPro"/>
</dbReference>
<dbReference type="InterPro" id="IPR047057">
    <property type="entry name" value="MerR_fam"/>
</dbReference>
<keyword evidence="1" id="KW-0238">DNA-binding</keyword>
<dbReference type="SUPFAM" id="SSF46955">
    <property type="entry name" value="Putative DNA-binding domain"/>
    <property type="match status" value="1"/>
</dbReference>
<reference evidence="4" key="1">
    <citation type="submission" date="2023-09" db="EMBL/GenBank/DDBJ databases">
        <title>Paenibacillus sp. chi10 Genome sequencing and assembly.</title>
        <authorList>
            <person name="Kim I."/>
        </authorList>
    </citation>
    <scope>NUCLEOTIDE SEQUENCE [LARGE SCALE GENOMIC DNA]</scope>
    <source>
        <strain evidence="4">chi10</strain>
    </source>
</reference>
<evidence type="ECO:0000313" key="3">
    <source>
        <dbReference type="EMBL" id="MDT8974987.1"/>
    </source>
</evidence>
<gene>
    <name evidence="3" type="ORF">RQP50_01880</name>
</gene>
<dbReference type="CDD" id="cd01109">
    <property type="entry name" value="HTH_YyaN"/>
    <property type="match status" value="1"/>
</dbReference>
<keyword evidence="4" id="KW-1185">Reference proteome</keyword>
<evidence type="ECO:0000256" key="1">
    <source>
        <dbReference type="ARBA" id="ARBA00023125"/>
    </source>
</evidence>
<dbReference type="RefSeq" id="WP_072727350.1">
    <property type="nucleotide sequence ID" value="NZ_JAVYAA010000001.1"/>
</dbReference>
<dbReference type="PANTHER" id="PTHR30204">
    <property type="entry name" value="REDOX-CYCLING DRUG-SENSING TRANSCRIPTIONAL ACTIVATOR SOXR"/>
    <property type="match status" value="1"/>
</dbReference>
<dbReference type="EMBL" id="JAVYAA010000001">
    <property type="protein sequence ID" value="MDT8974987.1"/>
    <property type="molecule type" value="Genomic_DNA"/>
</dbReference>
<dbReference type="InterPro" id="IPR000551">
    <property type="entry name" value="MerR-type_HTH_dom"/>
</dbReference>
<dbReference type="PRINTS" id="PR00040">
    <property type="entry name" value="HTHMERR"/>
</dbReference>
<dbReference type="InterPro" id="IPR009061">
    <property type="entry name" value="DNA-bd_dom_put_sf"/>
</dbReference>
<dbReference type="Gene3D" id="1.10.1660.10">
    <property type="match status" value="1"/>
</dbReference>
<dbReference type="PROSITE" id="PS50937">
    <property type="entry name" value="HTH_MERR_2"/>
    <property type="match status" value="1"/>
</dbReference>
<dbReference type="SMART" id="SM00422">
    <property type="entry name" value="HTH_MERR"/>
    <property type="match status" value="1"/>
</dbReference>
<dbReference type="Pfam" id="PF13411">
    <property type="entry name" value="MerR_1"/>
    <property type="match status" value="1"/>
</dbReference>
<evidence type="ECO:0000259" key="2">
    <source>
        <dbReference type="PROSITE" id="PS50937"/>
    </source>
</evidence>
<name>A0AAJ2JRR6_9BACL</name>
<evidence type="ECO:0000313" key="4">
    <source>
        <dbReference type="Proteomes" id="UP001250538"/>
    </source>
</evidence>
<dbReference type="PANTHER" id="PTHR30204:SF98">
    <property type="entry name" value="HTH-TYPE TRANSCRIPTIONAL REGULATOR ADHR"/>
    <property type="match status" value="1"/>
</dbReference>
<accession>A0AAJ2JRR6</accession>
<dbReference type="GO" id="GO:0003677">
    <property type="term" value="F:DNA binding"/>
    <property type="evidence" value="ECO:0007669"/>
    <property type="project" value="UniProtKB-KW"/>
</dbReference>
<proteinExistence type="predicted"/>
<feature type="domain" description="HTH merR-type" evidence="2">
    <location>
        <begin position="4"/>
        <end position="73"/>
    </location>
</feature>